<name>A0A9W6W8V1_9ACTN</name>
<dbReference type="InterPro" id="IPR032818">
    <property type="entry name" value="DedA-like"/>
</dbReference>
<evidence type="ECO:0000256" key="1">
    <source>
        <dbReference type="ARBA" id="ARBA00004651"/>
    </source>
</evidence>
<evidence type="ECO:0000313" key="9">
    <source>
        <dbReference type="EMBL" id="GLZ76025.1"/>
    </source>
</evidence>
<comment type="subcellular location">
    <subcellularLocation>
        <location evidence="1 7">Cell membrane</location>
        <topology evidence="1 7">Multi-pass membrane protein</topology>
    </subcellularLocation>
</comment>
<keyword evidence="5 7" id="KW-1133">Transmembrane helix</keyword>
<evidence type="ECO:0000259" key="8">
    <source>
        <dbReference type="Pfam" id="PF09335"/>
    </source>
</evidence>
<organism evidence="9 10">
    <name type="scientific">Actinorhabdospora filicis</name>
    <dbReference type="NCBI Taxonomy" id="1785913"/>
    <lineage>
        <taxon>Bacteria</taxon>
        <taxon>Bacillati</taxon>
        <taxon>Actinomycetota</taxon>
        <taxon>Actinomycetes</taxon>
        <taxon>Micromonosporales</taxon>
        <taxon>Micromonosporaceae</taxon>
        <taxon>Actinorhabdospora</taxon>
    </lineage>
</organism>
<dbReference type="PANTHER" id="PTHR30353">
    <property type="entry name" value="INNER MEMBRANE PROTEIN DEDA-RELATED"/>
    <property type="match status" value="1"/>
</dbReference>
<dbReference type="AlphaFoldDB" id="A0A9W6W8V1"/>
<evidence type="ECO:0000256" key="3">
    <source>
        <dbReference type="ARBA" id="ARBA00022475"/>
    </source>
</evidence>
<keyword evidence="4 7" id="KW-0812">Transmembrane</keyword>
<dbReference type="Pfam" id="PF09335">
    <property type="entry name" value="VTT_dom"/>
    <property type="match status" value="1"/>
</dbReference>
<proteinExistence type="inferred from homology"/>
<accession>A0A9W6W8V1</accession>
<evidence type="ECO:0000256" key="7">
    <source>
        <dbReference type="RuleBase" id="RU367016"/>
    </source>
</evidence>
<dbReference type="Proteomes" id="UP001165079">
    <property type="component" value="Unassembled WGS sequence"/>
</dbReference>
<keyword evidence="3 7" id="KW-1003">Cell membrane</keyword>
<feature type="transmembrane region" description="Helical" evidence="7">
    <location>
        <begin position="175"/>
        <end position="195"/>
    </location>
</feature>
<reference evidence="9" key="1">
    <citation type="submission" date="2023-03" db="EMBL/GenBank/DDBJ databases">
        <title>Actinorhabdospora filicis NBRC 111898.</title>
        <authorList>
            <person name="Ichikawa N."/>
            <person name="Sato H."/>
            <person name="Tonouchi N."/>
        </authorList>
    </citation>
    <scope>NUCLEOTIDE SEQUENCE</scope>
    <source>
        <strain evidence="9">NBRC 111898</strain>
    </source>
</reference>
<keyword evidence="10" id="KW-1185">Reference proteome</keyword>
<dbReference type="PANTHER" id="PTHR30353:SF0">
    <property type="entry name" value="TRANSMEMBRANE PROTEIN"/>
    <property type="match status" value="1"/>
</dbReference>
<protein>
    <submittedName>
        <fullName evidence="9">Membrane protein</fullName>
    </submittedName>
</protein>
<dbReference type="GO" id="GO:0005886">
    <property type="term" value="C:plasma membrane"/>
    <property type="evidence" value="ECO:0007669"/>
    <property type="project" value="UniProtKB-SubCell"/>
</dbReference>
<feature type="domain" description="VTT" evidence="8">
    <location>
        <begin position="35"/>
        <end position="161"/>
    </location>
</feature>
<feature type="transmembrane region" description="Helical" evidence="7">
    <location>
        <begin position="146"/>
        <end position="163"/>
    </location>
</feature>
<sequence length="218" mass="22929">MKDQIIHFMDGIMATPWVYLGIFTIALLDGFFPVVPAETVVITAGVFASANGKPILVLVILAGAAGAFAGDHISYLIGRTAGGAIRRKLKSGSKKGKLFDWAEKALAERGGMVLVISRYIPGGRTATTLITGTVGYPLRRFSSFDAIAALSWGVYSACIGYFAGEAVEGDPVKGLLLGFGIAISITIIIEVVRLVMKRAKKKDAPVEAAPMPVAAEAD</sequence>
<feature type="transmembrane region" description="Helical" evidence="7">
    <location>
        <begin position="55"/>
        <end position="78"/>
    </location>
</feature>
<dbReference type="EMBL" id="BSTX01000001">
    <property type="protein sequence ID" value="GLZ76025.1"/>
    <property type="molecule type" value="Genomic_DNA"/>
</dbReference>
<gene>
    <name evidence="9" type="ORF">Afil01_08320</name>
</gene>
<feature type="transmembrane region" description="Helical" evidence="7">
    <location>
        <begin position="12"/>
        <end position="35"/>
    </location>
</feature>
<evidence type="ECO:0000313" key="10">
    <source>
        <dbReference type="Proteomes" id="UP001165079"/>
    </source>
</evidence>
<comment type="similarity">
    <text evidence="2 7">Belongs to the DedA family.</text>
</comment>
<evidence type="ECO:0000256" key="5">
    <source>
        <dbReference type="ARBA" id="ARBA00022989"/>
    </source>
</evidence>
<keyword evidence="6 7" id="KW-0472">Membrane</keyword>
<dbReference type="InterPro" id="IPR032816">
    <property type="entry name" value="VTT_dom"/>
</dbReference>
<evidence type="ECO:0000256" key="2">
    <source>
        <dbReference type="ARBA" id="ARBA00010792"/>
    </source>
</evidence>
<comment type="caution">
    <text evidence="9">The sequence shown here is derived from an EMBL/GenBank/DDBJ whole genome shotgun (WGS) entry which is preliminary data.</text>
</comment>
<evidence type="ECO:0000256" key="4">
    <source>
        <dbReference type="ARBA" id="ARBA00022692"/>
    </source>
</evidence>
<evidence type="ECO:0000256" key="6">
    <source>
        <dbReference type="ARBA" id="ARBA00023136"/>
    </source>
</evidence>